<feature type="compositionally biased region" description="Basic and acidic residues" evidence="1">
    <location>
        <begin position="208"/>
        <end position="219"/>
    </location>
</feature>
<proteinExistence type="predicted"/>
<feature type="compositionally biased region" description="Basic residues" evidence="1">
    <location>
        <begin position="222"/>
        <end position="231"/>
    </location>
</feature>
<gene>
    <name evidence="2" type="ORF">A1Q1_03321</name>
</gene>
<feature type="compositionally biased region" description="Low complexity" evidence="1">
    <location>
        <begin position="31"/>
        <end position="46"/>
    </location>
</feature>
<name>J5SVE8_TRIAS</name>
<dbReference type="AlphaFoldDB" id="J5SVE8"/>
<dbReference type="EMBL" id="ALBS01000229">
    <property type="protein sequence ID" value="EJT47746.1"/>
    <property type="molecule type" value="Genomic_DNA"/>
</dbReference>
<dbReference type="Proteomes" id="UP000002748">
    <property type="component" value="Unassembled WGS sequence"/>
</dbReference>
<reference evidence="2 3" key="1">
    <citation type="journal article" date="2012" name="Eukaryot. Cell">
        <title>Draft genome sequence of CBS 2479, the standard type strain of Trichosporon asahii.</title>
        <authorList>
            <person name="Yang R.Y."/>
            <person name="Li H.T."/>
            <person name="Zhu H."/>
            <person name="Zhou G.P."/>
            <person name="Wang M."/>
            <person name="Wang L."/>
        </authorList>
    </citation>
    <scope>NUCLEOTIDE SEQUENCE [LARGE SCALE GENOMIC DNA]</scope>
    <source>
        <strain evidence="3">ATCC 90039 / CBS 2479 / JCM 2466 / KCTC 7840 / NCYC 2677 / UAMH 7654</strain>
    </source>
</reference>
<dbReference type="VEuPathDB" id="FungiDB:A1Q1_03321"/>
<accession>J5SVE8</accession>
<evidence type="ECO:0000256" key="1">
    <source>
        <dbReference type="SAM" id="MobiDB-lite"/>
    </source>
</evidence>
<feature type="region of interest" description="Disordered" evidence="1">
    <location>
        <begin position="172"/>
        <end position="239"/>
    </location>
</feature>
<organism evidence="2 3">
    <name type="scientific">Trichosporon asahii var. asahii (strain ATCC 90039 / CBS 2479 / JCM 2466 / KCTC 7840 / NBRC 103889/ NCYC 2677 / UAMH 7654)</name>
    <name type="common">Yeast</name>
    <dbReference type="NCBI Taxonomy" id="1186058"/>
    <lineage>
        <taxon>Eukaryota</taxon>
        <taxon>Fungi</taxon>
        <taxon>Dikarya</taxon>
        <taxon>Basidiomycota</taxon>
        <taxon>Agaricomycotina</taxon>
        <taxon>Tremellomycetes</taxon>
        <taxon>Trichosporonales</taxon>
        <taxon>Trichosporonaceae</taxon>
        <taxon>Trichosporon</taxon>
    </lineage>
</organism>
<feature type="region of interest" description="Disordered" evidence="1">
    <location>
        <begin position="15"/>
        <end position="74"/>
    </location>
</feature>
<dbReference type="RefSeq" id="XP_014178628.1">
    <property type="nucleotide sequence ID" value="XM_014323153.1"/>
</dbReference>
<comment type="caution">
    <text evidence="2">The sequence shown here is derived from an EMBL/GenBank/DDBJ whole genome shotgun (WGS) entry which is preliminary data.</text>
</comment>
<evidence type="ECO:0000313" key="2">
    <source>
        <dbReference type="EMBL" id="EJT47746.1"/>
    </source>
</evidence>
<sequence length="257" mass="27392">MATTTSLLHTALQNLHVAQQVAHPSHTPRPASSVDSGRSSRAGSRMASDDEDDELVTVGKGTAPGTPIPGKGQVLGQRIKNASNDPNRALHLPQLKAQEGKMRTLDDGTEFFDPYDKGPKLSTLAPVPLPKSAAPQWSKAESKKAWKAQFKHTLYKGDDDDDHPNRVDVSALSSGYSTPGGGRHAYSGLGSGNASRWGPGESGSMTPSERKLAAREEYKALGGRKSRRKRKMAGELGARDKGGAAAIVDDGRFDCPW</sequence>
<dbReference type="OrthoDB" id="6419443at2759"/>
<dbReference type="HOGENOM" id="CLU_071862_0_0_1"/>
<evidence type="ECO:0000313" key="3">
    <source>
        <dbReference type="Proteomes" id="UP000002748"/>
    </source>
</evidence>
<protein>
    <submittedName>
        <fullName evidence="2">Uncharacterized protein</fullName>
    </submittedName>
</protein>
<dbReference type="GeneID" id="25986834"/>
<dbReference type="KEGG" id="tasa:A1Q1_03321"/>